<dbReference type="PANTHER" id="PTHR42781">
    <property type="entry name" value="SPERMIDINE/PUTRESCINE IMPORT ATP-BINDING PROTEIN POTA"/>
    <property type="match status" value="1"/>
</dbReference>
<dbReference type="SUPFAM" id="SSF52540">
    <property type="entry name" value="P-loop containing nucleoside triphosphate hydrolases"/>
    <property type="match status" value="1"/>
</dbReference>
<comment type="caution">
    <text evidence="5">The sequence shown here is derived from an EMBL/GenBank/DDBJ whole genome shotgun (WGS) entry which is preliminary data.</text>
</comment>
<sequence length="346" mass="39778">MSLHIDIEKQLPTFKLEAKFTEENKILGFLGASGSGKSMTLRCIAGLETPTFGKIVLNNKTLFDSEKGINLPPQKRNVGFLFQNYALFPNMTITENIEIVLNETNRNEKNNLIKNYIKRLDLNGLENRYPSQLSGGQQQRVALARALITSPDILLLDEPFSALDHHLRSEMEKELMYILKDFRADVIFVTHNIKEAFRVCDNIIIYDKGSTLCKRDKKDLFEKPQSLEEAKLTGCKNISTCKKTGSNTIYAENWGYELSFKDTIKLDVQFIGIRSHSIKLTNSHENSFSFTIENIIENPFDYTLYVKNKDKKESKSIHLTLSKKEMIFSNGDKINLHFPYNSLFYF</sequence>
<dbReference type="InterPro" id="IPR003593">
    <property type="entry name" value="AAA+_ATPase"/>
</dbReference>
<dbReference type="GO" id="GO:0005524">
    <property type="term" value="F:ATP binding"/>
    <property type="evidence" value="ECO:0007669"/>
    <property type="project" value="UniProtKB-KW"/>
</dbReference>
<evidence type="ECO:0000256" key="2">
    <source>
        <dbReference type="ARBA" id="ARBA00022741"/>
    </source>
</evidence>
<keyword evidence="3 5" id="KW-0067">ATP-binding</keyword>
<keyword evidence="2" id="KW-0547">Nucleotide-binding</keyword>
<dbReference type="Pfam" id="PF00005">
    <property type="entry name" value="ABC_tran"/>
    <property type="match status" value="1"/>
</dbReference>
<gene>
    <name evidence="5" type="ORF">H9661_02915</name>
</gene>
<keyword evidence="6" id="KW-1185">Reference proteome</keyword>
<dbReference type="PANTHER" id="PTHR42781:SF4">
    <property type="entry name" value="SPERMIDINE_PUTRESCINE IMPORT ATP-BINDING PROTEIN POTA"/>
    <property type="match status" value="1"/>
</dbReference>
<dbReference type="SMART" id="SM00382">
    <property type="entry name" value="AAA"/>
    <property type="match status" value="1"/>
</dbReference>
<name>A0ABR8PQA1_9CLOT</name>
<dbReference type="Proteomes" id="UP000627781">
    <property type="component" value="Unassembled WGS sequence"/>
</dbReference>
<dbReference type="PROSITE" id="PS50893">
    <property type="entry name" value="ABC_TRANSPORTER_2"/>
    <property type="match status" value="1"/>
</dbReference>
<reference evidence="5 6" key="1">
    <citation type="submission" date="2020-08" db="EMBL/GenBank/DDBJ databases">
        <title>A Genomic Blueprint of the Chicken Gut Microbiome.</title>
        <authorList>
            <person name="Gilroy R."/>
            <person name="Ravi A."/>
            <person name="Getino M."/>
            <person name="Pursley I."/>
            <person name="Horton D.L."/>
            <person name="Alikhan N.-F."/>
            <person name="Baker D."/>
            <person name="Gharbi K."/>
            <person name="Hall N."/>
            <person name="Watson M."/>
            <person name="Adriaenssens E.M."/>
            <person name="Foster-Nyarko E."/>
            <person name="Jarju S."/>
            <person name="Secka A."/>
            <person name="Antonio M."/>
            <person name="Oren A."/>
            <person name="Chaudhuri R."/>
            <person name="La Ragione R.M."/>
            <person name="Hildebrand F."/>
            <person name="Pallen M.J."/>
        </authorList>
    </citation>
    <scope>NUCLEOTIDE SEQUENCE [LARGE SCALE GENOMIC DNA]</scope>
    <source>
        <strain evidence="5 6">Sa3CVN1</strain>
    </source>
</reference>
<dbReference type="InterPro" id="IPR017871">
    <property type="entry name" value="ABC_transporter-like_CS"/>
</dbReference>
<dbReference type="InterPro" id="IPR003439">
    <property type="entry name" value="ABC_transporter-like_ATP-bd"/>
</dbReference>
<accession>A0ABR8PQA1</accession>
<dbReference type="InterPro" id="IPR027417">
    <property type="entry name" value="P-loop_NTPase"/>
</dbReference>
<dbReference type="InterPro" id="IPR050093">
    <property type="entry name" value="ABC_SmlMolc_Importer"/>
</dbReference>
<evidence type="ECO:0000256" key="1">
    <source>
        <dbReference type="ARBA" id="ARBA00022448"/>
    </source>
</evidence>
<dbReference type="PROSITE" id="PS00211">
    <property type="entry name" value="ABC_TRANSPORTER_1"/>
    <property type="match status" value="1"/>
</dbReference>
<evidence type="ECO:0000313" key="6">
    <source>
        <dbReference type="Proteomes" id="UP000627781"/>
    </source>
</evidence>
<dbReference type="RefSeq" id="WP_191767685.1">
    <property type="nucleotide sequence ID" value="NZ_JACSRA010000003.1"/>
</dbReference>
<organism evidence="5 6">
    <name type="scientific">Clostridium cibarium</name>
    <dbReference type="NCBI Taxonomy" id="2762247"/>
    <lineage>
        <taxon>Bacteria</taxon>
        <taxon>Bacillati</taxon>
        <taxon>Bacillota</taxon>
        <taxon>Clostridia</taxon>
        <taxon>Eubacteriales</taxon>
        <taxon>Clostridiaceae</taxon>
        <taxon>Clostridium</taxon>
    </lineage>
</organism>
<evidence type="ECO:0000313" key="5">
    <source>
        <dbReference type="EMBL" id="MBD7910300.1"/>
    </source>
</evidence>
<dbReference type="Gene3D" id="3.40.50.300">
    <property type="entry name" value="P-loop containing nucleotide triphosphate hydrolases"/>
    <property type="match status" value="1"/>
</dbReference>
<feature type="domain" description="ABC transporter" evidence="4">
    <location>
        <begin position="2"/>
        <end position="233"/>
    </location>
</feature>
<protein>
    <submittedName>
        <fullName evidence="5">ATP-binding cassette domain-containing protein</fullName>
    </submittedName>
</protein>
<dbReference type="EMBL" id="JACSRA010000003">
    <property type="protein sequence ID" value="MBD7910300.1"/>
    <property type="molecule type" value="Genomic_DNA"/>
</dbReference>
<proteinExistence type="predicted"/>
<evidence type="ECO:0000256" key="3">
    <source>
        <dbReference type="ARBA" id="ARBA00022840"/>
    </source>
</evidence>
<keyword evidence="1" id="KW-0813">Transport</keyword>
<evidence type="ECO:0000259" key="4">
    <source>
        <dbReference type="PROSITE" id="PS50893"/>
    </source>
</evidence>